<dbReference type="PANTHER" id="PTHR37417">
    <property type="entry name" value="67 KDA MYOSIN-CROSS-REACTIVE ANTIGEN FAMILY PROTEIN (AFU_ORTHOLOGUE AFUA_5G09970)"/>
    <property type="match status" value="1"/>
</dbReference>
<dbReference type="GO" id="GO:0071949">
    <property type="term" value="F:FAD binding"/>
    <property type="evidence" value="ECO:0007669"/>
    <property type="project" value="InterPro"/>
</dbReference>
<dbReference type="RefSeq" id="WP_002565679.1">
    <property type="nucleotide sequence ID" value="NZ_CABKUK010000002.1"/>
</dbReference>
<accession>A0A412YWA5</accession>
<evidence type="ECO:0000313" key="2">
    <source>
        <dbReference type="Proteomes" id="UP000284543"/>
    </source>
</evidence>
<reference evidence="1 2" key="1">
    <citation type="submission" date="2018-08" db="EMBL/GenBank/DDBJ databases">
        <title>A genome reference for cultivated species of the human gut microbiota.</title>
        <authorList>
            <person name="Zou Y."/>
            <person name="Xue W."/>
            <person name="Luo G."/>
        </authorList>
    </citation>
    <scope>NUCLEOTIDE SEQUENCE [LARGE SCALE GENOMIC DNA]</scope>
    <source>
        <strain evidence="1 2">AF14-18</strain>
    </source>
</reference>
<dbReference type="EMBL" id="QRZM01000017">
    <property type="protein sequence ID" value="RGV71940.1"/>
    <property type="molecule type" value="Genomic_DNA"/>
</dbReference>
<comment type="caution">
    <text evidence="1">The sequence shown here is derived from an EMBL/GenBank/DDBJ whole genome shotgun (WGS) entry which is preliminary data.</text>
</comment>
<dbReference type="AlphaFoldDB" id="A0A412YWA5"/>
<evidence type="ECO:0000313" key="1">
    <source>
        <dbReference type="EMBL" id="RGV71940.1"/>
    </source>
</evidence>
<dbReference type="Proteomes" id="UP000284543">
    <property type="component" value="Unassembled WGS sequence"/>
</dbReference>
<dbReference type="Gene3D" id="3.30.9.80">
    <property type="match status" value="1"/>
</dbReference>
<dbReference type="PANTHER" id="PTHR37417:SF3">
    <property type="entry name" value="MYOSIN-CROSSREACTIVE PROTEIN"/>
    <property type="match status" value="1"/>
</dbReference>
<gene>
    <name evidence="1" type="ORF">DWW02_26095</name>
</gene>
<protein>
    <submittedName>
        <fullName evidence="1">Uncharacterized protein</fullName>
    </submittedName>
</protein>
<dbReference type="Pfam" id="PF06100">
    <property type="entry name" value="MCRA"/>
    <property type="match status" value="1"/>
</dbReference>
<dbReference type="InterPro" id="IPR010354">
    <property type="entry name" value="Oleate_hydratase"/>
</dbReference>
<dbReference type="GO" id="GO:0006631">
    <property type="term" value="P:fatty acid metabolic process"/>
    <property type="evidence" value="ECO:0007669"/>
    <property type="project" value="InterPro"/>
</dbReference>
<dbReference type="KEGG" id="cbol:CGC65_09420"/>
<sequence length="99" mass="10994">MSGIVTGKDSNWLMSCTFNRQSQFRNQPKGQLVGWIYGLFSDKPGNFVKKKRSDCTGKGPYITAVCKTTDFLNAVDIIVISSHTNSLSTFAKDIFFISS</sequence>
<dbReference type="GO" id="GO:0050151">
    <property type="term" value="F:oleate hydratase activity"/>
    <property type="evidence" value="ECO:0007669"/>
    <property type="project" value="InterPro"/>
</dbReference>
<organism evidence="1 2">
    <name type="scientific">Enterocloster bolteae</name>
    <dbReference type="NCBI Taxonomy" id="208479"/>
    <lineage>
        <taxon>Bacteria</taxon>
        <taxon>Bacillati</taxon>
        <taxon>Bacillota</taxon>
        <taxon>Clostridia</taxon>
        <taxon>Lachnospirales</taxon>
        <taxon>Lachnospiraceae</taxon>
        <taxon>Enterocloster</taxon>
    </lineage>
</organism>
<proteinExistence type="predicted"/>
<name>A0A412YWA5_9FIRM</name>